<evidence type="ECO:0000313" key="2">
    <source>
        <dbReference type="Proteomes" id="UP001164250"/>
    </source>
</evidence>
<protein>
    <submittedName>
        <fullName evidence="1">Uncharacterized protein</fullName>
    </submittedName>
</protein>
<comment type="caution">
    <text evidence="1">The sequence shown here is derived from an EMBL/GenBank/DDBJ whole genome shotgun (WGS) entry which is preliminary data.</text>
</comment>
<sequence length="36" mass="3814">MTMMTPPPLDARPVGDARAAFGYSGGTSANGRFNIW</sequence>
<gene>
    <name evidence="1" type="ORF">Patl1_32834</name>
</gene>
<organism evidence="1 2">
    <name type="scientific">Pistacia atlantica</name>
    <dbReference type="NCBI Taxonomy" id="434234"/>
    <lineage>
        <taxon>Eukaryota</taxon>
        <taxon>Viridiplantae</taxon>
        <taxon>Streptophyta</taxon>
        <taxon>Embryophyta</taxon>
        <taxon>Tracheophyta</taxon>
        <taxon>Spermatophyta</taxon>
        <taxon>Magnoliopsida</taxon>
        <taxon>eudicotyledons</taxon>
        <taxon>Gunneridae</taxon>
        <taxon>Pentapetalae</taxon>
        <taxon>rosids</taxon>
        <taxon>malvids</taxon>
        <taxon>Sapindales</taxon>
        <taxon>Anacardiaceae</taxon>
        <taxon>Pistacia</taxon>
    </lineage>
</organism>
<name>A0ACC1AMR6_9ROSI</name>
<reference evidence="2" key="1">
    <citation type="journal article" date="2023" name="G3 (Bethesda)">
        <title>Genome assembly and association tests identify interacting loci associated with vigor, precocity, and sex in interspecific pistachio rootstocks.</title>
        <authorList>
            <person name="Palmer W."/>
            <person name="Jacygrad E."/>
            <person name="Sagayaradj S."/>
            <person name="Cavanaugh K."/>
            <person name="Han R."/>
            <person name="Bertier L."/>
            <person name="Beede B."/>
            <person name="Kafkas S."/>
            <person name="Golino D."/>
            <person name="Preece J."/>
            <person name="Michelmore R."/>
        </authorList>
    </citation>
    <scope>NUCLEOTIDE SEQUENCE [LARGE SCALE GENOMIC DNA]</scope>
</reference>
<evidence type="ECO:0000313" key="1">
    <source>
        <dbReference type="EMBL" id="KAJ0087961.1"/>
    </source>
</evidence>
<accession>A0ACC1AMR6</accession>
<dbReference type="Proteomes" id="UP001164250">
    <property type="component" value="Chromosome 9"/>
</dbReference>
<dbReference type="EMBL" id="CM047905">
    <property type="protein sequence ID" value="KAJ0087961.1"/>
    <property type="molecule type" value="Genomic_DNA"/>
</dbReference>
<proteinExistence type="predicted"/>
<keyword evidence="2" id="KW-1185">Reference proteome</keyword>